<sequence>MLVQFGGGILDARGSIGGQTASRNRFGNYFRARVTPVNPGTNRQDTVRSAVAQLAARWKSDLTQDHRDAWEVYAANIVRHNKLGGQIRLTGFNHFIRGNVPRVQSGEGIVDAGPVDLTIPGQDPSMACVVDEGGQAISVAFDNGLPWADQDDGVMLVYMSLPHNDSVNFIGGPYRYADKILGKNGDPPASPNPVACPFICAEGQQVKIRCTISEENGRLSDPFLHQSAVTA</sequence>
<organism evidence="1">
    <name type="scientific">marine sediment metagenome</name>
    <dbReference type="NCBI Taxonomy" id="412755"/>
    <lineage>
        <taxon>unclassified sequences</taxon>
        <taxon>metagenomes</taxon>
        <taxon>ecological metagenomes</taxon>
    </lineage>
</organism>
<accession>X1EZG4</accession>
<gene>
    <name evidence="1" type="ORF">S03H2_05385</name>
</gene>
<protein>
    <submittedName>
        <fullName evidence="1">Uncharacterized protein</fullName>
    </submittedName>
</protein>
<comment type="caution">
    <text evidence="1">The sequence shown here is derived from an EMBL/GenBank/DDBJ whole genome shotgun (WGS) entry which is preliminary data.</text>
</comment>
<dbReference type="AlphaFoldDB" id="X1EZG4"/>
<proteinExistence type="predicted"/>
<evidence type="ECO:0000313" key="1">
    <source>
        <dbReference type="EMBL" id="GAH25740.1"/>
    </source>
</evidence>
<name>X1EZG4_9ZZZZ</name>
<reference evidence="1" key="1">
    <citation type="journal article" date="2014" name="Front. Microbiol.">
        <title>High frequency of phylogenetically diverse reductive dehalogenase-homologous genes in deep subseafloor sedimentary metagenomes.</title>
        <authorList>
            <person name="Kawai M."/>
            <person name="Futagami T."/>
            <person name="Toyoda A."/>
            <person name="Takaki Y."/>
            <person name="Nishi S."/>
            <person name="Hori S."/>
            <person name="Arai W."/>
            <person name="Tsubouchi T."/>
            <person name="Morono Y."/>
            <person name="Uchiyama I."/>
            <person name="Ito T."/>
            <person name="Fujiyama A."/>
            <person name="Inagaki F."/>
            <person name="Takami H."/>
        </authorList>
    </citation>
    <scope>NUCLEOTIDE SEQUENCE</scope>
    <source>
        <strain evidence="1">Expedition CK06-06</strain>
    </source>
</reference>
<dbReference type="EMBL" id="BARU01002241">
    <property type="protein sequence ID" value="GAH25740.1"/>
    <property type="molecule type" value="Genomic_DNA"/>
</dbReference>